<proteinExistence type="predicted"/>
<comment type="catalytic activity">
    <reaction evidence="1">
        <text>ATP + protein L-histidine = ADP + protein N-phospho-L-histidine.</text>
        <dbReference type="EC" id="2.7.13.3"/>
    </reaction>
</comment>
<name>A6FWU3_9BACT</name>
<dbReference type="STRING" id="391625.PPSIR1_04853"/>
<dbReference type="Gene3D" id="1.10.287.130">
    <property type="match status" value="1"/>
</dbReference>
<keyword evidence="3 4" id="KW-0597">Phosphoprotein</keyword>
<gene>
    <name evidence="8" type="ORF">PPSIR1_04853</name>
</gene>
<dbReference type="Pfam" id="PF02518">
    <property type="entry name" value="HATPase_c"/>
    <property type="match status" value="1"/>
</dbReference>
<dbReference type="SMART" id="SM00388">
    <property type="entry name" value="HisKA"/>
    <property type="match status" value="1"/>
</dbReference>
<dbReference type="InterPro" id="IPR003594">
    <property type="entry name" value="HATPase_dom"/>
</dbReference>
<dbReference type="Gene3D" id="3.40.50.2300">
    <property type="match status" value="1"/>
</dbReference>
<keyword evidence="9" id="KW-1185">Reference proteome</keyword>
<dbReference type="PROSITE" id="PS50112">
    <property type="entry name" value="PAS"/>
    <property type="match status" value="1"/>
</dbReference>
<dbReference type="InterPro" id="IPR005467">
    <property type="entry name" value="His_kinase_dom"/>
</dbReference>
<dbReference type="NCBIfam" id="TIGR00229">
    <property type="entry name" value="sensory_box"/>
    <property type="match status" value="1"/>
</dbReference>
<dbReference type="SMART" id="SM00448">
    <property type="entry name" value="REC"/>
    <property type="match status" value="1"/>
</dbReference>
<dbReference type="InterPro" id="IPR000014">
    <property type="entry name" value="PAS"/>
</dbReference>
<dbReference type="PROSITE" id="PS50109">
    <property type="entry name" value="HIS_KIN"/>
    <property type="match status" value="1"/>
</dbReference>
<evidence type="ECO:0000256" key="2">
    <source>
        <dbReference type="ARBA" id="ARBA00012438"/>
    </source>
</evidence>
<dbReference type="Pfam" id="PF13426">
    <property type="entry name" value="PAS_9"/>
    <property type="match status" value="1"/>
</dbReference>
<dbReference type="InterPro" id="IPR004358">
    <property type="entry name" value="Sig_transdc_His_kin-like_C"/>
</dbReference>
<feature type="modified residue" description="4-aspartylphosphate" evidence="4">
    <location>
        <position position="570"/>
    </location>
</feature>
<dbReference type="PANTHER" id="PTHR43065:SF42">
    <property type="entry name" value="TWO-COMPONENT SENSOR PPRA"/>
    <property type="match status" value="1"/>
</dbReference>
<dbReference type="Proteomes" id="UP000005801">
    <property type="component" value="Unassembled WGS sequence"/>
</dbReference>
<dbReference type="Pfam" id="PF00072">
    <property type="entry name" value="Response_reg"/>
    <property type="match status" value="1"/>
</dbReference>
<dbReference type="PROSITE" id="PS50110">
    <property type="entry name" value="RESPONSE_REGULATORY"/>
    <property type="match status" value="1"/>
</dbReference>
<dbReference type="InterPro" id="IPR035965">
    <property type="entry name" value="PAS-like_dom_sf"/>
</dbReference>
<dbReference type="SMART" id="SM00091">
    <property type="entry name" value="PAS"/>
    <property type="match status" value="2"/>
</dbReference>
<dbReference type="CDD" id="cd00130">
    <property type="entry name" value="PAS"/>
    <property type="match status" value="1"/>
</dbReference>
<dbReference type="InterPro" id="IPR003661">
    <property type="entry name" value="HisK_dim/P_dom"/>
</dbReference>
<dbReference type="Gene3D" id="3.30.565.10">
    <property type="entry name" value="Histidine kinase-like ATPase, C-terminal domain"/>
    <property type="match status" value="1"/>
</dbReference>
<evidence type="ECO:0000259" key="7">
    <source>
        <dbReference type="PROSITE" id="PS50112"/>
    </source>
</evidence>
<evidence type="ECO:0000313" key="8">
    <source>
        <dbReference type="EMBL" id="EDM81767.1"/>
    </source>
</evidence>
<dbReference type="EMBL" id="ABCS01000001">
    <property type="protein sequence ID" value="EDM81767.1"/>
    <property type="molecule type" value="Genomic_DNA"/>
</dbReference>
<dbReference type="InterPro" id="IPR001789">
    <property type="entry name" value="Sig_transdc_resp-reg_receiver"/>
</dbReference>
<organism evidence="8 9">
    <name type="scientific">Plesiocystis pacifica SIR-1</name>
    <dbReference type="NCBI Taxonomy" id="391625"/>
    <lineage>
        <taxon>Bacteria</taxon>
        <taxon>Pseudomonadati</taxon>
        <taxon>Myxococcota</taxon>
        <taxon>Polyangia</taxon>
        <taxon>Nannocystales</taxon>
        <taxon>Nannocystaceae</taxon>
        <taxon>Plesiocystis</taxon>
    </lineage>
</organism>
<dbReference type="SUPFAM" id="SSF52172">
    <property type="entry name" value="CheY-like"/>
    <property type="match status" value="1"/>
</dbReference>
<sequence length="635" mass="69315">MGDGVGILDREGTILDANGALVEMFGHPKHELVGRPGRMLADPERFDLDATRERLRRAWMGKAQRFTWWCRRKDGEAFPTEVTLNKGRFFGRDVVVAMARDVSLRFARQRAVEASEARYRATFEVARDGLVIVDAASLEVRSANARAVDILVGAQGDASSSGARFGLEGEGLVRLLRGYGVTETETETEAELRRTLGSLEDTGGHASMPDWCVVREDGALRWVDLDFARFDSPGYHPVLGRSQSLVLVAVHDITERKRSAEALRAFEERERVAERLRALGELSAGVAHNFNNALTSILAHAQILVRSPAVAEDVREDLQVIERVAREAAVTVRRIQSFARNRDPEALELIDFGDVVANAVALTRPRWQPGGGGGKWRFELEARPLEANAKLLIHGNAAELCEVLVNLILNGLDAMPEGGRMWVRTGVEGDRVYAEVEDTGSGMDEETQRRLFDPFFSTKGASGMGLGLSVSHGIVRRHRGEISLVSAPGQGTRFSVCLPRVDGELDEAEVEALPRARPSTILVVDDDPTVRRAVGQMLGELGHAVVSACDGREALTCLDAHREVGLLLTDLAMPVLDGSGLLREVGRRWPQLPTVLMTGLAAEADPRAVEAAGALLRKPLELASLERTLARLIPG</sequence>
<dbReference type="AlphaFoldDB" id="A6FWU3"/>
<reference evidence="8 9" key="1">
    <citation type="submission" date="2007-06" db="EMBL/GenBank/DDBJ databases">
        <authorList>
            <person name="Shimkets L."/>
            <person name="Ferriera S."/>
            <person name="Johnson J."/>
            <person name="Kravitz S."/>
            <person name="Beeson K."/>
            <person name="Sutton G."/>
            <person name="Rogers Y.-H."/>
            <person name="Friedman R."/>
            <person name="Frazier M."/>
            <person name="Venter J.C."/>
        </authorList>
    </citation>
    <scope>NUCLEOTIDE SEQUENCE [LARGE SCALE GENOMIC DNA]</scope>
    <source>
        <strain evidence="8 9">SIR-1</strain>
    </source>
</reference>
<feature type="domain" description="Histidine kinase" evidence="5">
    <location>
        <begin position="285"/>
        <end position="502"/>
    </location>
</feature>
<evidence type="ECO:0000259" key="5">
    <source>
        <dbReference type="PROSITE" id="PS50109"/>
    </source>
</evidence>
<dbReference type="eggNOG" id="COG4191">
    <property type="taxonomic scope" value="Bacteria"/>
</dbReference>
<evidence type="ECO:0000256" key="1">
    <source>
        <dbReference type="ARBA" id="ARBA00000085"/>
    </source>
</evidence>
<dbReference type="PANTHER" id="PTHR43065">
    <property type="entry name" value="SENSOR HISTIDINE KINASE"/>
    <property type="match status" value="1"/>
</dbReference>
<dbReference type="CDD" id="cd00082">
    <property type="entry name" value="HisKA"/>
    <property type="match status" value="1"/>
</dbReference>
<evidence type="ECO:0000313" key="9">
    <source>
        <dbReference type="Proteomes" id="UP000005801"/>
    </source>
</evidence>
<dbReference type="PRINTS" id="PR00344">
    <property type="entry name" value="BCTRLSENSOR"/>
</dbReference>
<dbReference type="Gene3D" id="3.30.450.20">
    <property type="entry name" value="PAS domain"/>
    <property type="match status" value="2"/>
</dbReference>
<dbReference type="SUPFAM" id="SSF47384">
    <property type="entry name" value="Homodimeric domain of signal transducing histidine kinase"/>
    <property type="match status" value="1"/>
</dbReference>
<feature type="domain" description="Response regulatory" evidence="6">
    <location>
        <begin position="520"/>
        <end position="633"/>
    </location>
</feature>
<dbReference type="InterPro" id="IPR036890">
    <property type="entry name" value="HATPase_C_sf"/>
</dbReference>
<dbReference type="InterPro" id="IPR036097">
    <property type="entry name" value="HisK_dim/P_sf"/>
</dbReference>
<dbReference type="Pfam" id="PF13188">
    <property type="entry name" value="PAS_8"/>
    <property type="match status" value="1"/>
</dbReference>
<dbReference type="SUPFAM" id="SSF55785">
    <property type="entry name" value="PYP-like sensor domain (PAS domain)"/>
    <property type="match status" value="1"/>
</dbReference>
<evidence type="ECO:0000256" key="4">
    <source>
        <dbReference type="PROSITE-ProRule" id="PRU00169"/>
    </source>
</evidence>
<evidence type="ECO:0000259" key="6">
    <source>
        <dbReference type="PROSITE" id="PS50110"/>
    </source>
</evidence>
<dbReference type="GO" id="GO:0000155">
    <property type="term" value="F:phosphorelay sensor kinase activity"/>
    <property type="evidence" value="ECO:0007669"/>
    <property type="project" value="InterPro"/>
</dbReference>
<dbReference type="InterPro" id="IPR011006">
    <property type="entry name" value="CheY-like_superfamily"/>
</dbReference>
<protein>
    <recommendedName>
        <fullName evidence="2">histidine kinase</fullName>
        <ecNumber evidence="2">2.7.13.3</ecNumber>
    </recommendedName>
</protein>
<evidence type="ECO:0000256" key="3">
    <source>
        <dbReference type="ARBA" id="ARBA00022553"/>
    </source>
</evidence>
<dbReference type="SMART" id="SM00387">
    <property type="entry name" value="HATPase_c"/>
    <property type="match status" value="1"/>
</dbReference>
<feature type="domain" description="PAS" evidence="7">
    <location>
        <begin position="1"/>
        <end position="35"/>
    </location>
</feature>
<accession>A6FWU3</accession>
<dbReference type="EC" id="2.7.13.3" evidence="2"/>
<dbReference type="CDD" id="cd17546">
    <property type="entry name" value="REC_hyHK_CKI1_RcsC-like"/>
    <property type="match status" value="1"/>
</dbReference>
<dbReference type="SUPFAM" id="SSF55874">
    <property type="entry name" value="ATPase domain of HSP90 chaperone/DNA topoisomerase II/histidine kinase"/>
    <property type="match status" value="1"/>
</dbReference>
<comment type="caution">
    <text evidence="8">The sequence shown here is derived from an EMBL/GenBank/DDBJ whole genome shotgun (WGS) entry which is preliminary data.</text>
</comment>